<name>A0A109W548_9BACT</name>
<dbReference type="RefSeq" id="WP_062254558.1">
    <property type="nucleotide sequence ID" value="NZ_CP014229.1"/>
</dbReference>
<gene>
    <name evidence="1" type="ORF">AXF13_15405</name>
</gene>
<dbReference type="KEGG" id="dfi:AXF13_15405"/>
<organism evidence="1 2">
    <name type="scientific">Desulfovibrio fairfieldensis</name>
    <dbReference type="NCBI Taxonomy" id="44742"/>
    <lineage>
        <taxon>Bacteria</taxon>
        <taxon>Pseudomonadati</taxon>
        <taxon>Thermodesulfobacteriota</taxon>
        <taxon>Desulfovibrionia</taxon>
        <taxon>Desulfovibrionales</taxon>
        <taxon>Desulfovibrionaceae</taxon>
        <taxon>Desulfovibrio</taxon>
    </lineage>
</organism>
<proteinExistence type="predicted"/>
<dbReference type="Proteomes" id="UP000069241">
    <property type="component" value="Chromosome"/>
</dbReference>
<reference evidence="2" key="1">
    <citation type="submission" date="2016-02" db="EMBL/GenBank/DDBJ databases">
        <authorList>
            <person name="Holder M.E."/>
            <person name="Ajami N.J."/>
            <person name="Petrosino J.F."/>
        </authorList>
    </citation>
    <scope>NUCLEOTIDE SEQUENCE [LARGE SCALE GENOMIC DNA]</scope>
    <source>
        <strain evidence="2">CCUG 45958</strain>
    </source>
</reference>
<evidence type="ECO:0000313" key="2">
    <source>
        <dbReference type="Proteomes" id="UP000069241"/>
    </source>
</evidence>
<dbReference type="EMBL" id="CP014229">
    <property type="protein sequence ID" value="AMD91401.1"/>
    <property type="molecule type" value="Genomic_DNA"/>
</dbReference>
<dbReference type="AlphaFoldDB" id="A0A109W548"/>
<sequence length="60" mass="6556">MVVEAEQIQTVAEFDHETRLAVAHSACIMLALDPELSPRDAVADACQVFSAVFPKEVKNN</sequence>
<protein>
    <submittedName>
        <fullName evidence="1">Uncharacterized protein</fullName>
    </submittedName>
</protein>
<accession>A0A109W548</accession>
<keyword evidence="2" id="KW-1185">Reference proteome</keyword>
<evidence type="ECO:0000313" key="1">
    <source>
        <dbReference type="EMBL" id="AMD91401.1"/>
    </source>
</evidence>